<dbReference type="CDD" id="cd04370">
    <property type="entry name" value="BAH"/>
    <property type="match status" value="1"/>
</dbReference>
<evidence type="ECO:0000259" key="2">
    <source>
        <dbReference type="PROSITE" id="PS51038"/>
    </source>
</evidence>
<dbReference type="AlphaFoldDB" id="A0A9P9G5M7"/>
<evidence type="ECO:0000313" key="4">
    <source>
        <dbReference type="Proteomes" id="UP000736672"/>
    </source>
</evidence>
<dbReference type="EMBL" id="JAGTJS010000029">
    <property type="protein sequence ID" value="KAH7232442.1"/>
    <property type="molecule type" value="Genomic_DNA"/>
</dbReference>
<dbReference type="InterPro" id="IPR011011">
    <property type="entry name" value="Znf_FYVE_PHD"/>
</dbReference>
<dbReference type="GO" id="GO:0003682">
    <property type="term" value="F:chromatin binding"/>
    <property type="evidence" value="ECO:0007669"/>
    <property type="project" value="InterPro"/>
</dbReference>
<proteinExistence type="predicted"/>
<name>A0A9P9G5M7_FUSSL</name>
<dbReference type="Proteomes" id="UP000736672">
    <property type="component" value="Unassembled WGS sequence"/>
</dbReference>
<dbReference type="InterPro" id="IPR001025">
    <property type="entry name" value="BAH_dom"/>
</dbReference>
<dbReference type="PROSITE" id="PS51038">
    <property type="entry name" value="BAH"/>
    <property type="match status" value="1"/>
</dbReference>
<dbReference type="OrthoDB" id="5079729at2759"/>
<dbReference type="InterPro" id="IPR043151">
    <property type="entry name" value="BAH_sf"/>
</dbReference>
<evidence type="ECO:0000256" key="1">
    <source>
        <dbReference type="SAM" id="MobiDB-lite"/>
    </source>
</evidence>
<keyword evidence="4" id="KW-1185">Reference proteome</keyword>
<feature type="region of interest" description="Disordered" evidence="1">
    <location>
        <begin position="324"/>
        <end position="345"/>
    </location>
</feature>
<accession>A0A9P9G5M7</accession>
<sequence length="391" mass="44338">MGAGVQGKWHVANGLAGSASQNAHRKRSPAETLKAKAQQIPFSLSGTGEQDELIDYYTVEPRQQWDKMGRYNSFIRTIMQIIPFIKALTIYFVLVANETTRERTNNARDSKQMTGESSRFWIAYILEIRAADENRVFARVYWTYWPDELPPGTFSGKKSIQGRQPYHGRNELIASNHMDVIDVLCVEGPASVKQWMESSDDDLNSDFIWRQRFDCHQKRLTSAEPICRCELPANPHRRTIGCSACGMWFHEWCLFWDTLERLRNRLQDREGTPPGKWTRVNGSECQGGLRCSDAETDDQETLAMRSKDMDILESSISRSLAQLLEPRGEDEQTETGGREPNPYRTLPHPFEAELKLDEGPIVVKVKNAEKEGPSSTFLAAVHCSGCGGPMT</sequence>
<dbReference type="SUPFAM" id="SSF57903">
    <property type="entry name" value="FYVE/PHD zinc finger"/>
    <property type="match status" value="1"/>
</dbReference>
<protein>
    <recommendedName>
        <fullName evidence="2">BAH domain-containing protein</fullName>
    </recommendedName>
</protein>
<dbReference type="SMART" id="SM00439">
    <property type="entry name" value="BAH"/>
    <property type="match status" value="1"/>
</dbReference>
<comment type="caution">
    <text evidence="3">The sequence shown here is derived from an EMBL/GenBank/DDBJ whole genome shotgun (WGS) entry which is preliminary data.</text>
</comment>
<reference evidence="3" key="1">
    <citation type="journal article" date="2021" name="Nat. Commun.">
        <title>Genetic determinants of endophytism in the Arabidopsis root mycobiome.</title>
        <authorList>
            <person name="Mesny F."/>
            <person name="Miyauchi S."/>
            <person name="Thiergart T."/>
            <person name="Pickel B."/>
            <person name="Atanasova L."/>
            <person name="Karlsson M."/>
            <person name="Huettel B."/>
            <person name="Barry K.W."/>
            <person name="Haridas S."/>
            <person name="Chen C."/>
            <person name="Bauer D."/>
            <person name="Andreopoulos W."/>
            <person name="Pangilinan J."/>
            <person name="LaButti K."/>
            <person name="Riley R."/>
            <person name="Lipzen A."/>
            <person name="Clum A."/>
            <person name="Drula E."/>
            <person name="Henrissat B."/>
            <person name="Kohler A."/>
            <person name="Grigoriev I.V."/>
            <person name="Martin F.M."/>
            <person name="Hacquard S."/>
        </authorList>
    </citation>
    <scope>NUCLEOTIDE SEQUENCE</scope>
    <source>
        <strain evidence="3">FSSC 5 MPI-SDFR-AT-0091</strain>
    </source>
</reference>
<dbReference type="Gene3D" id="2.30.30.490">
    <property type="match status" value="1"/>
</dbReference>
<organism evidence="3 4">
    <name type="scientific">Fusarium solani</name>
    <name type="common">Filamentous fungus</name>
    <dbReference type="NCBI Taxonomy" id="169388"/>
    <lineage>
        <taxon>Eukaryota</taxon>
        <taxon>Fungi</taxon>
        <taxon>Dikarya</taxon>
        <taxon>Ascomycota</taxon>
        <taxon>Pezizomycotina</taxon>
        <taxon>Sordariomycetes</taxon>
        <taxon>Hypocreomycetidae</taxon>
        <taxon>Hypocreales</taxon>
        <taxon>Nectriaceae</taxon>
        <taxon>Fusarium</taxon>
        <taxon>Fusarium solani species complex</taxon>
    </lineage>
</organism>
<feature type="domain" description="BAH" evidence="2">
    <location>
        <begin position="103"/>
        <end position="224"/>
    </location>
</feature>
<gene>
    <name evidence="3" type="ORF">B0J15DRAFT_409091</name>
</gene>
<evidence type="ECO:0000313" key="3">
    <source>
        <dbReference type="EMBL" id="KAH7232442.1"/>
    </source>
</evidence>
<dbReference type="PANTHER" id="PTHR46364">
    <property type="entry name" value="OS08G0421900 PROTEIN"/>
    <property type="match status" value="1"/>
</dbReference>